<dbReference type="SUPFAM" id="SSF56801">
    <property type="entry name" value="Acetyl-CoA synthetase-like"/>
    <property type="match status" value="1"/>
</dbReference>
<keyword evidence="4" id="KW-1185">Reference proteome</keyword>
<dbReference type="PANTHER" id="PTHR45527:SF1">
    <property type="entry name" value="FATTY ACID SYNTHASE"/>
    <property type="match status" value="1"/>
</dbReference>
<accession>A0ABX8G2H6</accession>
<dbReference type="InterPro" id="IPR045851">
    <property type="entry name" value="AMP-bd_C_sf"/>
</dbReference>
<evidence type="ECO:0000313" key="3">
    <source>
        <dbReference type="EMBL" id="QWB27730.1"/>
    </source>
</evidence>
<dbReference type="RefSeq" id="WP_215123654.1">
    <property type="nucleotide sequence ID" value="NZ_CP075896.1"/>
</dbReference>
<sequence>MRVRPAPSQQPTGTQGLWIEDVPVPSRDPLAERRRVTELARLLLEDPDVRTAAVVVLRDDPTDAATATMDAYVVLSPGADPTTIRERDAGVLPDYMLPATDDLTMTLTEIWSDVLGVPVGPDDDLFELGGNSLFAVRIAAAQRTRGVTPLRLRELYRHPKIRESVGILRSLDG</sequence>
<dbReference type="Pfam" id="PF00550">
    <property type="entry name" value="PP-binding"/>
    <property type="match status" value="1"/>
</dbReference>
<dbReference type="PANTHER" id="PTHR45527">
    <property type="entry name" value="NONRIBOSOMAL PEPTIDE SYNTHETASE"/>
    <property type="match status" value="1"/>
</dbReference>
<dbReference type="Proteomes" id="UP000679629">
    <property type="component" value="Chromosome"/>
</dbReference>
<organism evidence="3 4">
    <name type="scientific">Streptomyces koelreuteriae</name>
    <dbReference type="NCBI Taxonomy" id="2838015"/>
    <lineage>
        <taxon>Bacteria</taxon>
        <taxon>Bacillati</taxon>
        <taxon>Actinomycetota</taxon>
        <taxon>Actinomycetes</taxon>
        <taxon>Kitasatosporales</taxon>
        <taxon>Streptomycetaceae</taxon>
        <taxon>Streptomyces</taxon>
    </lineage>
</organism>
<name>A0ABX8G2H6_9ACTN</name>
<feature type="region of interest" description="Disordered" evidence="1">
    <location>
        <begin position="1"/>
        <end position="21"/>
    </location>
</feature>
<evidence type="ECO:0000313" key="4">
    <source>
        <dbReference type="Proteomes" id="UP000679629"/>
    </source>
</evidence>
<dbReference type="InterPro" id="IPR036736">
    <property type="entry name" value="ACP-like_sf"/>
</dbReference>
<evidence type="ECO:0000259" key="2">
    <source>
        <dbReference type="PROSITE" id="PS50075"/>
    </source>
</evidence>
<proteinExistence type="predicted"/>
<dbReference type="Gene3D" id="3.30.300.30">
    <property type="match status" value="1"/>
</dbReference>
<protein>
    <recommendedName>
        <fullName evidence="2">Carrier domain-containing protein</fullName>
    </recommendedName>
</protein>
<dbReference type="SUPFAM" id="SSF47336">
    <property type="entry name" value="ACP-like"/>
    <property type="match status" value="1"/>
</dbReference>
<dbReference type="PROSITE" id="PS50075">
    <property type="entry name" value="CARRIER"/>
    <property type="match status" value="1"/>
</dbReference>
<dbReference type="EMBL" id="CP075896">
    <property type="protein sequence ID" value="QWB27730.1"/>
    <property type="molecule type" value="Genomic_DNA"/>
</dbReference>
<feature type="domain" description="Carrier" evidence="2">
    <location>
        <begin position="98"/>
        <end position="172"/>
    </location>
</feature>
<reference evidence="4" key="1">
    <citation type="submission" date="2021-05" db="EMBL/GenBank/DDBJ databases">
        <title>Direct Submission.</title>
        <authorList>
            <person name="Li K."/>
            <person name="Gao J."/>
        </authorList>
    </citation>
    <scope>NUCLEOTIDE SEQUENCE [LARGE SCALE GENOMIC DNA]</scope>
    <source>
        <strain evidence="4">MG62</strain>
    </source>
</reference>
<dbReference type="Gene3D" id="1.10.1200.10">
    <property type="entry name" value="ACP-like"/>
    <property type="match status" value="1"/>
</dbReference>
<evidence type="ECO:0000256" key="1">
    <source>
        <dbReference type="SAM" id="MobiDB-lite"/>
    </source>
</evidence>
<dbReference type="InterPro" id="IPR009081">
    <property type="entry name" value="PP-bd_ACP"/>
</dbReference>
<gene>
    <name evidence="3" type="ORF">KJK29_36880</name>
</gene>